<protein>
    <recommendedName>
        <fullName evidence="6">15-hydroxyprostaglandin dehydrogenase [NAD(+)]-like</fullName>
    </recommendedName>
</protein>
<dbReference type="PANTHER" id="PTHR44229:SF8">
    <property type="entry name" value="ALCOHOL DEHYDROGENASE-RELATED"/>
    <property type="match status" value="1"/>
</dbReference>
<dbReference type="PANTHER" id="PTHR44229">
    <property type="entry name" value="15-HYDROXYPROSTAGLANDIN DEHYDROGENASE [NAD(+)]"/>
    <property type="match status" value="1"/>
</dbReference>
<evidence type="ECO:0000256" key="1">
    <source>
        <dbReference type="ARBA" id="ARBA00006484"/>
    </source>
</evidence>
<evidence type="ECO:0000313" key="5">
    <source>
        <dbReference type="Proteomes" id="UP001162162"/>
    </source>
</evidence>
<evidence type="ECO:0000313" key="4">
    <source>
        <dbReference type="EMBL" id="KAJ8959629.1"/>
    </source>
</evidence>
<evidence type="ECO:0000256" key="3">
    <source>
        <dbReference type="RuleBase" id="RU000363"/>
    </source>
</evidence>
<evidence type="ECO:0008006" key="6">
    <source>
        <dbReference type="Google" id="ProtNLM"/>
    </source>
</evidence>
<dbReference type="PRINTS" id="PR00080">
    <property type="entry name" value="SDRFAMILY"/>
</dbReference>
<dbReference type="EMBL" id="JAPWTK010000012">
    <property type="protein sequence ID" value="KAJ8959629.1"/>
    <property type="molecule type" value="Genomic_DNA"/>
</dbReference>
<comment type="similarity">
    <text evidence="1 3">Belongs to the short-chain dehydrogenases/reductases (SDR) family.</text>
</comment>
<dbReference type="Gene3D" id="3.40.50.720">
    <property type="entry name" value="NAD(P)-binding Rossmann-like Domain"/>
    <property type="match status" value="1"/>
</dbReference>
<gene>
    <name evidence="4" type="ORF">NQ318_021816</name>
</gene>
<evidence type="ECO:0000256" key="2">
    <source>
        <dbReference type="ARBA" id="ARBA00023002"/>
    </source>
</evidence>
<keyword evidence="2" id="KW-0560">Oxidoreductase</keyword>
<dbReference type="Proteomes" id="UP001162162">
    <property type="component" value="Unassembled WGS sequence"/>
</dbReference>
<dbReference type="SUPFAM" id="SSF51735">
    <property type="entry name" value="NAD(P)-binding Rossmann-fold domains"/>
    <property type="match status" value="1"/>
</dbReference>
<dbReference type="InterPro" id="IPR002347">
    <property type="entry name" value="SDR_fam"/>
</dbReference>
<dbReference type="InterPro" id="IPR036291">
    <property type="entry name" value="NAD(P)-bd_dom_sf"/>
</dbReference>
<dbReference type="GO" id="GO:0016616">
    <property type="term" value="F:oxidoreductase activity, acting on the CH-OH group of donors, NAD or NADP as acceptor"/>
    <property type="evidence" value="ECO:0007669"/>
    <property type="project" value="TreeGrafter"/>
</dbReference>
<dbReference type="FunFam" id="3.40.50.720:FF:000149">
    <property type="entry name" value="15-hydroxyprostaglandin dehydrogenase [NAD(+)]"/>
    <property type="match status" value="1"/>
</dbReference>
<accession>A0AAV8Z6B8</accession>
<name>A0AAV8Z6B8_9CUCU</name>
<keyword evidence="5" id="KW-1185">Reference proteome</keyword>
<dbReference type="PRINTS" id="PR00081">
    <property type="entry name" value="GDHRDH"/>
</dbReference>
<proteinExistence type="inferred from homology"/>
<dbReference type="AlphaFoldDB" id="A0AAV8Z6B8"/>
<sequence>MTFELKGKVALITGAASGIGLEYAKELLRNGVKVGVALADVNSSFGQNALSEIKQEFGTDKAIFIKTDVTDIRQFEDAFKKTLENFKYVDILINNAGILDDSVWEKQISINVNGTIHGMLLGLENYLQKNRQGPDAVIVNISSTCGVASYPHIPIYCATKFAVIGMTKAWGHPHHYDRTKVRVVAICPGVTDTPLISDMNGRNLGDNYEDYLRQNCPSWPKQKPNHVAREVVKVIKAAPNATSWVVEGGEQAYEYSAPNREDIEKKYIPS</sequence>
<dbReference type="PROSITE" id="PS00061">
    <property type="entry name" value="ADH_SHORT"/>
    <property type="match status" value="1"/>
</dbReference>
<reference evidence="4" key="1">
    <citation type="journal article" date="2023" name="Insect Mol. Biol.">
        <title>Genome sequencing provides insights into the evolution of gene families encoding plant cell wall-degrading enzymes in longhorned beetles.</title>
        <authorList>
            <person name="Shin N.R."/>
            <person name="Okamura Y."/>
            <person name="Kirsch R."/>
            <person name="Pauchet Y."/>
        </authorList>
    </citation>
    <scope>NUCLEOTIDE SEQUENCE</scope>
    <source>
        <strain evidence="4">AMC_N1</strain>
    </source>
</reference>
<dbReference type="Pfam" id="PF00106">
    <property type="entry name" value="adh_short"/>
    <property type="match status" value="1"/>
</dbReference>
<organism evidence="4 5">
    <name type="scientific">Aromia moschata</name>
    <dbReference type="NCBI Taxonomy" id="1265417"/>
    <lineage>
        <taxon>Eukaryota</taxon>
        <taxon>Metazoa</taxon>
        <taxon>Ecdysozoa</taxon>
        <taxon>Arthropoda</taxon>
        <taxon>Hexapoda</taxon>
        <taxon>Insecta</taxon>
        <taxon>Pterygota</taxon>
        <taxon>Neoptera</taxon>
        <taxon>Endopterygota</taxon>
        <taxon>Coleoptera</taxon>
        <taxon>Polyphaga</taxon>
        <taxon>Cucujiformia</taxon>
        <taxon>Chrysomeloidea</taxon>
        <taxon>Cerambycidae</taxon>
        <taxon>Cerambycinae</taxon>
        <taxon>Callichromatini</taxon>
        <taxon>Aromia</taxon>
    </lineage>
</organism>
<dbReference type="InterPro" id="IPR020904">
    <property type="entry name" value="Sc_DH/Rdtase_CS"/>
</dbReference>
<dbReference type="GO" id="GO:0005737">
    <property type="term" value="C:cytoplasm"/>
    <property type="evidence" value="ECO:0007669"/>
    <property type="project" value="TreeGrafter"/>
</dbReference>
<comment type="caution">
    <text evidence="4">The sequence shown here is derived from an EMBL/GenBank/DDBJ whole genome shotgun (WGS) entry which is preliminary data.</text>
</comment>